<dbReference type="PANTHER" id="PTHR43053">
    <property type="entry name" value="GLYCOSIDASE FAMILY 31"/>
    <property type="match status" value="1"/>
</dbReference>
<dbReference type="SUPFAM" id="SSF51445">
    <property type="entry name" value="(Trans)glycosidases"/>
    <property type="match status" value="1"/>
</dbReference>
<evidence type="ECO:0000256" key="1">
    <source>
        <dbReference type="ARBA" id="ARBA00001255"/>
    </source>
</evidence>
<dbReference type="OrthoDB" id="9758822at2"/>
<feature type="binding site" evidence="7">
    <location>
        <begin position="367"/>
        <end position="368"/>
    </location>
    <ligand>
        <name>substrate</name>
    </ligand>
</feature>
<evidence type="ECO:0000256" key="6">
    <source>
        <dbReference type="PIRSR" id="PIRSR005536-1"/>
    </source>
</evidence>
<dbReference type="InterPro" id="IPR013780">
    <property type="entry name" value="Glyco_hydro_b"/>
</dbReference>
<feature type="binding site" evidence="7">
    <location>
        <position position="549"/>
    </location>
    <ligand>
        <name>substrate</name>
    </ligand>
</feature>
<proteinExistence type="inferred from homology"/>
<feature type="binding site" evidence="7">
    <location>
        <begin position="477"/>
        <end position="481"/>
    </location>
    <ligand>
        <name>substrate</name>
    </ligand>
</feature>
<feature type="domain" description="Glycosyl hydrolase family 36 C-terminal" evidence="8">
    <location>
        <begin position="652"/>
        <end position="731"/>
    </location>
</feature>
<dbReference type="Pfam" id="PF16875">
    <property type="entry name" value="Glyco_hydro_36N"/>
    <property type="match status" value="1"/>
</dbReference>
<dbReference type="GO" id="GO:0004557">
    <property type="term" value="F:alpha-galactosidase activity"/>
    <property type="evidence" value="ECO:0007669"/>
    <property type="project" value="UniProtKB-UniRule"/>
</dbReference>
<gene>
    <name evidence="10" type="ORF">L21TH_1006</name>
</gene>
<sequence>MPVYFNEKTREFHLQNQEISYIIKVLKNNQLGHIYFGKRVKHRRSFQHLLRSKPRALTACVYEGDLDFSLDLTRQEYPSYGTTDFREPAFQIKQQNGSRITNFEYKTHKIYKGKPRLEGLPATYTEKNQEATTLEITLKDELINVELILLYTIFENYGAIARSVKFVNRGKEKLNVTRALSMCVDFMDSDFEMIQLSGAWARERHVKSRKLEMGIQAISSTRGASSANQNPFIALKRFNTTEDIGEVYGFSLVYSGNFLAQVEVDYDNVSRVTMGINPFDFSWILEEGESFQTPEVVMVYSDKGLNKMSQTYHELYRTRLARGKWRDKVRPILINNWEATYFDFNEEKILEIANDSKELGVELFVLDDGWFGKRNDDTTSLGDWFVNKEKLPSGIKGLAEKIIEMGMEFGIWFEPEMVNKESELYKKHSDWVIKVPNRRMSHGRNQYVLDFSRKEVVDYIYEMMSSILREAPITYVKWDMNRNITEIWSKALPPERQGEVSHRYILGVYSLYERLTKEFPHILFESCASGGGRYDPGMLYYAPQTWTSDDTDAVERLKIQYGTSFVYPISSIGSHVSAVPNHQVGRITNIDMRGNVAYFGTFGYELDVTKLPQEEKEKIKEQIKFFKENRQLIQQGMFYRLISPFEGNSNITSWMVVSQDEKEALLGYYQVLAKPNEGFVNLKLTGLNPDYKYIIEGREGDYFGDELMNIGLILDHSKDIGIGDFVSKIFKIKAVN</sequence>
<dbReference type="FunFam" id="3.20.20.70:FF:000118">
    <property type="entry name" value="Alpha-galactosidase"/>
    <property type="match status" value="1"/>
</dbReference>
<evidence type="ECO:0000259" key="8">
    <source>
        <dbReference type="Pfam" id="PF16874"/>
    </source>
</evidence>
<dbReference type="PATRIC" id="fig|1304284.3.peg.987"/>
<dbReference type="Pfam" id="PF16874">
    <property type="entry name" value="Glyco_hydro_36C"/>
    <property type="match status" value="1"/>
</dbReference>
<dbReference type="AlphaFoldDB" id="R1AUS0"/>
<dbReference type="Gene3D" id="2.70.98.60">
    <property type="entry name" value="alpha-galactosidase from lactobacil brevis"/>
    <property type="match status" value="1"/>
</dbReference>
<evidence type="ECO:0000313" key="10">
    <source>
        <dbReference type="EMBL" id="EOD00898.1"/>
    </source>
</evidence>
<keyword evidence="4 5" id="KW-0326">Glycosidase</keyword>
<name>R1AUS0_9FIRM</name>
<dbReference type="Gene3D" id="3.20.20.70">
    <property type="entry name" value="Aldolase class I"/>
    <property type="match status" value="1"/>
</dbReference>
<dbReference type="InterPro" id="IPR000111">
    <property type="entry name" value="Glyco_hydro_27/36_CS"/>
</dbReference>
<keyword evidence="3 5" id="KW-0378">Hydrolase</keyword>
<dbReference type="InterPro" id="IPR038417">
    <property type="entry name" value="Alpga-gal_N_sf"/>
</dbReference>
<dbReference type="PIRSF" id="PIRSF005536">
    <property type="entry name" value="Agal"/>
    <property type="match status" value="1"/>
</dbReference>
<dbReference type="CDD" id="cd14791">
    <property type="entry name" value="GH36"/>
    <property type="match status" value="1"/>
</dbReference>
<reference evidence="10 11" key="1">
    <citation type="journal article" date="2015" name="Geomicrobiol. J.">
        <title>Caldisalinibacter kiritimatiensis gen. nov., sp. nov., a moderately thermohalophilic thiosulfate-reducing bacterium from a hypersaline microbial mat.</title>
        <authorList>
            <person name="Ben Hania W."/>
            <person name="Joseph M."/>
            <person name="Fiebig A."/>
            <person name="Bunk B."/>
            <person name="Klenk H.-P."/>
            <person name="Fardeau M.-L."/>
            <person name="Spring S."/>
        </authorList>
    </citation>
    <scope>NUCLEOTIDE SEQUENCE [LARGE SCALE GENOMIC DNA]</scope>
    <source>
        <strain evidence="10 11">L21-TH-D2</strain>
    </source>
</reference>
<dbReference type="InterPro" id="IPR031704">
    <property type="entry name" value="Glyco_hydro_36_N"/>
</dbReference>
<feature type="binding site" evidence="7">
    <location>
        <position position="527"/>
    </location>
    <ligand>
        <name>substrate</name>
    </ligand>
</feature>
<dbReference type="STRING" id="1304284.L21TH_1006"/>
<comment type="caution">
    <text evidence="10">The sequence shown here is derived from an EMBL/GenBank/DDBJ whole genome shotgun (WGS) entry which is preliminary data.</text>
</comment>
<dbReference type="InterPro" id="IPR050985">
    <property type="entry name" value="Alpha-glycosidase_related"/>
</dbReference>
<feature type="binding site" evidence="7">
    <location>
        <position position="444"/>
    </location>
    <ligand>
        <name>substrate</name>
    </ligand>
</feature>
<keyword evidence="11" id="KW-1185">Reference proteome</keyword>
<dbReference type="InterPro" id="IPR013785">
    <property type="entry name" value="Aldolase_TIM"/>
</dbReference>
<comment type="similarity">
    <text evidence="5">Belongs to the glycosyl hydrolase.</text>
</comment>
<dbReference type="PANTHER" id="PTHR43053:SF3">
    <property type="entry name" value="ALPHA-GALACTOSIDASE C-RELATED"/>
    <property type="match status" value="1"/>
</dbReference>
<evidence type="ECO:0000256" key="4">
    <source>
        <dbReference type="ARBA" id="ARBA00023295"/>
    </source>
</evidence>
<dbReference type="InterPro" id="IPR002252">
    <property type="entry name" value="Glyco_hydro_36"/>
</dbReference>
<dbReference type="Proteomes" id="UP000013378">
    <property type="component" value="Unassembled WGS sequence"/>
</dbReference>
<evidence type="ECO:0000259" key="9">
    <source>
        <dbReference type="Pfam" id="PF16875"/>
    </source>
</evidence>
<protein>
    <recommendedName>
        <fullName evidence="2 5">Alpha-galactosidase</fullName>
        <ecNumber evidence="2 5">3.2.1.22</ecNumber>
    </recommendedName>
</protein>
<dbReference type="eggNOG" id="COG3345">
    <property type="taxonomic scope" value="Bacteria"/>
</dbReference>
<dbReference type="Gene3D" id="2.60.40.1180">
    <property type="entry name" value="Golgi alpha-mannosidase II"/>
    <property type="match status" value="1"/>
</dbReference>
<comment type="catalytic activity">
    <reaction evidence="1 5">
        <text>Hydrolysis of terminal, non-reducing alpha-D-galactose residues in alpha-D-galactosides, including galactose oligosaccharides, galactomannans and galactolipids.</text>
        <dbReference type="EC" id="3.2.1.22"/>
    </reaction>
</comment>
<dbReference type="GO" id="GO:0016052">
    <property type="term" value="P:carbohydrate catabolic process"/>
    <property type="evidence" value="ECO:0007669"/>
    <property type="project" value="InterPro"/>
</dbReference>
<evidence type="ECO:0000256" key="3">
    <source>
        <dbReference type="ARBA" id="ARBA00022801"/>
    </source>
</evidence>
<feature type="active site" description="Proton donor" evidence="6">
    <location>
        <position position="549"/>
    </location>
</feature>
<dbReference type="PRINTS" id="PR00743">
    <property type="entry name" value="GLHYDRLASE36"/>
</dbReference>
<evidence type="ECO:0000256" key="7">
    <source>
        <dbReference type="PIRSR" id="PIRSR005536-2"/>
    </source>
</evidence>
<dbReference type="Pfam" id="PF02065">
    <property type="entry name" value="Melibiase"/>
    <property type="match status" value="1"/>
</dbReference>
<dbReference type="PROSITE" id="PS00512">
    <property type="entry name" value="ALPHA_GALACTOSIDASE"/>
    <property type="match status" value="1"/>
</dbReference>
<dbReference type="EMBL" id="ARZA01000105">
    <property type="protein sequence ID" value="EOD00898.1"/>
    <property type="molecule type" value="Genomic_DNA"/>
</dbReference>
<dbReference type="RefSeq" id="WP_006310975.1">
    <property type="nucleotide sequence ID" value="NZ_ARZA01000105.1"/>
</dbReference>
<evidence type="ECO:0000313" key="11">
    <source>
        <dbReference type="Proteomes" id="UP000013378"/>
    </source>
</evidence>
<feature type="binding site" evidence="7">
    <location>
        <position position="200"/>
    </location>
    <ligand>
        <name>substrate</name>
    </ligand>
</feature>
<organism evidence="10 11">
    <name type="scientific">Caldisalinibacter kiritimatiensis</name>
    <dbReference type="NCBI Taxonomy" id="1304284"/>
    <lineage>
        <taxon>Bacteria</taxon>
        <taxon>Bacillati</taxon>
        <taxon>Bacillota</taxon>
        <taxon>Tissierellia</taxon>
        <taxon>Tissierellales</taxon>
        <taxon>Thermohalobacteraceae</taxon>
        <taxon>Caldisalinibacter</taxon>
    </lineage>
</organism>
<evidence type="ECO:0000256" key="2">
    <source>
        <dbReference type="ARBA" id="ARBA00012755"/>
    </source>
</evidence>
<accession>R1AUS0</accession>
<dbReference type="InterPro" id="IPR017853">
    <property type="entry name" value="GH"/>
</dbReference>
<evidence type="ECO:0000256" key="5">
    <source>
        <dbReference type="PIRNR" id="PIRNR005536"/>
    </source>
</evidence>
<dbReference type="InterPro" id="IPR031705">
    <property type="entry name" value="Glyco_hydro_36_C"/>
</dbReference>
<feature type="domain" description="Glycosyl hydrolase family 36 N-terminal" evidence="9">
    <location>
        <begin position="30"/>
        <end position="286"/>
    </location>
</feature>
<dbReference type="EC" id="3.2.1.22" evidence="2 5"/>
<feature type="active site" description="Nucleophile" evidence="6">
    <location>
        <position position="479"/>
    </location>
</feature>